<dbReference type="SUPFAM" id="SSF56784">
    <property type="entry name" value="HAD-like"/>
    <property type="match status" value="1"/>
</dbReference>
<sequence length="251" mass="26962">MGDGGGAVDEPVVLDVDGTLCFDGRTLAAGIVEALLRVRERRPLVFASARPVRDLLPVLPEELAGSALIGGNGAFVRRAQHADVEVIGFSVPARALLDGIIDARSLPALVDGPWDYSFTGDEQHRIFRQLDAGRLARNVPRSALPDYAKAVLFTEDPQVIQQLRGTGLTVSVHPDEHLIDVAPSGVTKHSALRRLGILDGSYTAVGNDVNDVELLRHARRGIRVGEHPALDFAHRTIDRESVAEALTSLVA</sequence>
<dbReference type="Gene3D" id="3.40.50.1000">
    <property type="entry name" value="HAD superfamily/HAD-like"/>
    <property type="match status" value="1"/>
</dbReference>
<organism evidence="1 2">
    <name type="scientific">Brachybacterium halotolerans</name>
    <dbReference type="NCBI Taxonomy" id="2795215"/>
    <lineage>
        <taxon>Bacteria</taxon>
        <taxon>Bacillati</taxon>
        <taxon>Actinomycetota</taxon>
        <taxon>Actinomycetes</taxon>
        <taxon>Micrococcales</taxon>
        <taxon>Dermabacteraceae</taxon>
        <taxon>Brachybacterium</taxon>
    </lineage>
</organism>
<gene>
    <name evidence="1" type="ORF">I8D64_08530</name>
</gene>
<evidence type="ECO:0000313" key="2">
    <source>
        <dbReference type="Proteomes" id="UP000612352"/>
    </source>
</evidence>
<dbReference type="Proteomes" id="UP000612352">
    <property type="component" value="Unassembled WGS sequence"/>
</dbReference>
<keyword evidence="2" id="KW-1185">Reference proteome</keyword>
<dbReference type="Pfam" id="PF08282">
    <property type="entry name" value="Hydrolase_3"/>
    <property type="match status" value="1"/>
</dbReference>
<keyword evidence="1" id="KW-0378">Hydrolase</keyword>
<dbReference type="InterPro" id="IPR023214">
    <property type="entry name" value="HAD_sf"/>
</dbReference>
<name>A0ABS1B9W8_9MICO</name>
<accession>A0ABS1B9W8</accession>
<evidence type="ECO:0000313" key="1">
    <source>
        <dbReference type="EMBL" id="MBK0331446.1"/>
    </source>
</evidence>
<reference evidence="1 2" key="1">
    <citation type="submission" date="2020-12" db="EMBL/GenBank/DDBJ databases">
        <title>Brachybacterium sp. MASK1Z-5, whole genome shotgun sequence.</title>
        <authorList>
            <person name="Tuo L."/>
        </authorList>
    </citation>
    <scope>NUCLEOTIDE SEQUENCE [LARGE SCALE GENOMIC DNA]</scope>
    <source>
        <strain evidence="1 2">MASK1Z-5</strain>
    </source>
</reference>
<comment type="caution">
    <text evidence="1">The sequence shown here is derived from an EMBL/GenBank/DDBJ whole genome shotgun (WGS) entry which is preliminary data.</text>
</comment>
<dbReference type="Gene3D" id="3.30.1240.10">
    <property type="match status" value="1"/>
</dbReference>
<dbReference type="EMBL" id="JAEDAJ010000003">
    <property type="protein sequence ID" value="MBK0331446.1"/>
    <property type="molecule type" value="Genomic_DNA"/>
</dbReference>
<dbReference type="InterPro" id="IPR036412">
    <property type="entry name" value="HAD-like_sf"/>
</dbReference>
<proteinExistence type="predicted"/>
<dbReference type="RefSeq" id="WP_200502051.1">
    <property type="nucleotide sequence ID" value="NZ_JAEDAJ010000003.1"/>
</dbReference>
<protein>
    <submittedName>
        <fullName evidence="1">HAD hydrolase family protein</fullName>
    </submittedName>
</protein>
<dbReference type="GO" id="GO:0016787">
    <property type="term" value="F:hydrolase activity"/>
    <property type="evidence" value="ECO:0007669"/>
    <property type="project" value="UniProtKB-KW"/>
</dbReference>